<reference evidence="1 2" key="1">
    <citation type="journal article" date="2016" name="Nat. Commun.">
        <title>Extremotolerant tardigrade genome and improved radiotolerance of human cultured cells by tardigrade-unique protein.</title>
        <authorList>
            <person name="Hashimoto T."/>
            <person name="Horikawa D.D."/>
            <person name="Saito Y."/>
            <person name="Kuwahara H."/>
            <person name="Kozuka-Hata H."/>
            <person name="Shin-I T."/>
            <person name="Minakuchi Y."/>
            <person name="Ohishi K."/>
            <person name="Motoyama A."/>
            <person name="Aizu T."/>
            <person name="Enomoto A."/>
            <person name="Kondo K."/>
            <person name="Tanaka S."/>
            <person name="Hara Y."/>
            <person name="Koshikawa S."/>
            <person name="Sagara H."/>
            <person name="Miura T."/>
            <person name="Yokobori S."/>
            <person name="Miyagawa K."/>
            <person name="Suzuki Y."/>
            <person name="Kubo T."/>
            <person name="Oyama M."/>
            <person name="Kohara Y."/>
            <person name="Fujiyama A."/>
            <person name="Arakawa K."/>
            <person name="Katayama T."/>
            <person name="Toyoda A."/>
            <person name="Kunieda T."/>
        </authorList>
    </citation>
    <scope>NUCLEOTIDE SEQUENCE [LARGE SCALE GENOMIC DNA]</scope>
    <source>
        <strain evidence="1 2">YOKOZUNA-1</strain>
    </source>
</reference>
<evidence type="ECO:0000313" key="2">
    <source>
        <dbReference type="Proteomes" id="UP000186922"/>
    </source>
</evidence>
<dbReference type="AlphaFoldDB" id="A0A1D1UUH7"/>
<keyword evidence="2" id="KW-1185">Reference proteome</keyword>
<dbReference type="Proteomes" id="UP000186922">
    <property type="component" value="Unassembled WGS sequence"/>
</dbReference>
<sequence>MPRFALHTTFEPMQRQHPPSILLTTLRPLFPATFSAVECPPSTVPVMWVTTISVPIIKSAGDLSWEAEDSRAGYVDGRMLARKSGHFNGTTGRVHGERDRECLVNLNGPPAASPLSKG</sequence>
<name>A0A1D1UUH7_RAMVA</name>
<organism evidence="1 2">
    <name type="scientific">Ramazzottius varieornatus</name>
    <name type="common">Water bear</name>
    <name type="synonym">Tardigrade</name>
    <dbReference type="NCBI Taxonomy" id="947166"/>
    <lineage>
        <taxon>Eukaryota</taxon>
        <taxon>Metazoa</taxon>
        <taxon>Ecdysozoa</taxon>
        <taxon>Tardigrada</taxon>
        <taxon>Eutardigrada</taxon>
        <taxon>Parachela</taxon>
        <taxon>Hypsibioidea</taxon>
        <taxon>Ramazzottiidae</taxon>
        <taxon>Ramazzottius</taxon>
    </lineage>
</organism>
<evidence type="ECO:0000313" key="1">
    <source>
        <dbReference type="EMBL" id="GAU93326.1"/>
    </source>
</evidence>
<protein>
    <submittedName>
        <fullName evidence="1">Uncharacterized protein</fullName>
    </submittedName>
</protein>
<comment type="caution">
    <text evidence="1">The sequence shown here is derived from an EMBL/GenBank/DDBJ whole genome shotgun (WGS) entry which is preliminary data.</text>
</comment>
<gene>
    <name evidence="1" type="primary">RvY_05284-1</name>
    <name evidence="1" type="synonym">RvY_05284.1</name>
    <name evidence="1" type="ORF">RvY_05284</name>
</gene>
<dbReference type="EMBL" id="BDGG01000002">
    <property type="protein sequence ID" value="GAU93326.1"/>
    <property type="molecule type" value="Genomic_DNA"/>
</dbReference>
<proteinExistence type="predicted"/>
<accession>A0A1D1UUH7</accession>